<proteinExistence type="predicted"/>
<keyword evidence="3" id="KW-1185">Reference proteome</keyword>
<sequence>MDALARKLGMSENSLTSGPSSSDKQAAADRRSVTPAFAMDLVNPSRQAAAEKGTLGAASPVGQILNMLSQKTKPEEHSSTLKPKALEKDLQPARQRKSPVRSLAPTSTSSKTDQAKPKVVKKPEVPASNDDIIEMIRRLQKEVKRP</sequence>
<feature type="region of interest" description="Disordered" evidence="1">
    <location>
        <begin position="1"/>
        <end position="32"/>
    </location>
</feature>
<protein>
    <recommendedName>
        <fullName evidence="4">Shootin-1</fullName>
    </recommendedName>
</protein>
<reference evidence="2 3" key="1">
    <citation type="journal article" date="2021" name="Elife">
        <title>Chloroplast acquisition without the gene transfer in kleptoplastic sea slugs, Plakobranchus ocellatus.</title>
        <authorList>
            <person name="Maeda T."/>
            <person name="Takahashi S."/>
            <person name="Yoshida T."/>
            <person name="Shimamura S."/>
            <person name="Takaki Y."/>
            <person name="Nagai Y."/>
            <person name="Toyoda A."/>
            <person name="Suzuki Y."/>
            <person name="Arimoto A."/>
            <person name="Ishii H."/>
            <person name="Satoh N."/>
            <person name="Nishiyama T."/>
            <person name="Hasebe M."/>
            <person name="Maruyama T."/>
            <person name="Minagawa J."/>
            <person name="Obokata J."/>
            <person name="Shigenobu S."/>
        </authorList>
    </citation>
    <scope>NUCLEOTIDE SEQUENCE [LARGE SCALE GENOMIC DNA]</scope>
</reference>
<feature type="compositionally biased region" description="Basic and acidic residues" evidence="1">
    <location>
        <begin position="72"/>
        <end position="91"/>
    </location>
</feature>
<organism evidence="2 3">
    <name type="scientific">Elysia marginata</name>
    <dbReference type="NCBI Taxonomy" id="1093978"/>
    <lineage>
        <taxon>Eukaryota</taxon>
        <taxon>Metazoa</taxon>
        <taxon>Spiralia</taxon>
        <taxon>Lophotrochozoa</taxon>
        <taxon>Mollusca</taxon>
        <taxon>Gastropoda</taxon>
        <taxon>Heterobranchia</taxon>
        <taxon>Euthyneura</taxon>
        <taxon>Panpulmonata</taxon>
        <taxon>Sacoglossa</taxon>
        <taxon>Placobranchoidea</taxon>
        <taxon>Plakobranchidae</taxon>
        <taxon>Elysia</taxon>
    </lineage>
</organism>
<gene>
    <name evidence="2" type="ORF">ElyMa_002493400</name>
</gene>
<evidence type="ECO:0000313" key="2">
    <source>
        <dbReference type="EMBL" id="GFR87452.1"/>
    </source>
</evidence>
<evidence type="ECO:0000256" key="1">
    <source>
        <dbReference type="SAM" id="MobiDB-lite"/>
    </source>
</evidence>
<feature type="region of interest" description="Disordered" evidence="1">
    <location>
        <begin position="67"/>
        <end position="133"/>
    </location>
</feature>
<feature type="compositionally biased region" description="Polar residues" evidence="1">
    <location>
        <begin position="11"/>
        <end position="24"/>
    </location>
</feature>
<dbReference type="EMBL" id="BMAT01005095">
    <property type="protein sequence ID" value="GFR87452.1"/>
    <property type="molecule type" value="Genomic_DNA"/>
</dbReference>
<dbReference type="AlphaFoldDB" id="A0AAV4GPZ6"/>
<comment type="caution">
    <text evidence="2">The sequence shown here is derived from an EMBL/GenBank/DDBJ whole genome shotgun (WGS) entry which is preliminary data.</text>
</comment>
<evidence type="ECO:0000313" key="3">
    <source>
        <dbReference type="Proteomes" id="UP000762676"/>
    </source>
</evidence>
<name>A0AAV4GPZ6_9GAST</name>
<feature type="compositionally biased region" description="Basic and acidic residues" evidence="1">
    <location>
        <begin position="113"/>
        <end position="124"/>
    </location>
</feature>
<dbReference type="Proteomes" id="UP000762676">
    <property type="component" value="Unassembled WGS sequence"/>
</dbReference>
<evidence type="ECO:0008006" key="4">
    <source>
        <dbReference type="Google" id="ProtNLM"/>
    </source>
</evidence>
<accession>A0AAV4GPZ6</accession>